<feature type="compositionally biased region" description="Polar residues" evidence="1">
    <location>
        <begin position="652"/>
        <end position="663"/>
    </location>
</feature>
<feature type="compositionally biased region" description="Polar residues" evidence="1">
    <location>
        <begin position="1307"/>
        <end position="1318"/>
    </location>
</feature>
<feature type="compositionally biased region" description="Polar residues" evidence="1">
    <location>
        <begin position="231"/>
        <end position="242"/>
    </location>
</feature>
<feature type="compositionally biased region" description="Polar residues" evidence="1">
    <location>
        <begin position="946"/>
        <end position="958"/>
    </location>
</feature>
<dbReference type="Proteomes" id="UP000054097">
    <property type="component" value="Unassembled WGS sequence"/>
</dbReference>
<feature type="region of interest" description="Disordered" evidence="1">
    <location>
        <begin position="709"/>
        <end position="1379"/>
    </location>
</feature>
<protein>
    <submittedName>
        <fullName evidence="2">Uncharacterized protein</fullName>
    </submittedName>
</protein>
<dbReference type="EMBL" id="KN824280">
    <property type="protein sequence ID" value="KIM32186.1"/>
    <property type="molecule type" value="Genomic_DNA"/>
</dbReference>
<feature type="compositionally biased region" description="Low complexity" evidence="1">
    <location>
        <begin position="959"/>
        <end position="972"/>
    </location>
</feature>
<feature type="compositionally biased region" description="Low complexity" evidence="1">
    <location>
        <begin position="1196"/>
        <end position="1205"/>
    </location>
</feature>
<feature type="compositionally biased region" description="Low complexity" evidence="1">
    <location>
        <begin position="257"/>
        <end position="275"/>
    </location>
</feature>
<evidence type="ECO:0000313" key="3">
    <source>
        <dbReference type="Proteomes" id="UP000054097"/>
    </source>
</evidence>
<feature type="compositionally biased region" description="Polar residues" evidence="1">
    <location>
        <begin position="527"/>
        <end position="538"/>
    </location>
</feature>
<proteinExistence type="predicted"/>
<feature type="compositionally biased region" description="Low complexity" evidence="1">
    <location>
        <begin position="898"/>
        <end position="907"/>
    </location>
</feature>
<feature type="compositionally biased region" description="Polar residues" evidence="1">
    <location>
        <begin position="1277"/>
        <end position="1287"/>
    </location>
</feature>
<feature type="compositionally biased region" description="Low complexity" evidence="1">
    <location>
        <begin position="856"/>
        <end position="870"/>
    </location>
</feature>
<name>A0A0C3BL60_SERVB</name>
<accession>A0A0C3BL60</accession>
<feature type="compositionally biased region" description="Low complexity" evidence="1">
    <location>
        <begin position="1124"/>
        <end position="1137"/>
    </location>
</feature>
<feature type="compositionally biased region" description="Low complexity" evidence="1">
    <location>
        <begin position="1251"/>
        <end position="1261"/>
    </location>
</feature>
<feature type="compositionally biased region" description="Polar residues" evidence="1">
    <location>
        <begin position="1329"/>
        <end position="1339"/>
    </location>
</feature>
<feature type="compositionally biased region" description="Polar residues" evidence="1">
    <location>
        <begin position="209"/>
        <end position="224"/>
    </location>
</feature>
<feature type="compositionally biased region" description="Low complexity" evidence="1">
    <location>
        <begin position="998"/>
        <end position="1009"/>
    </location>
</feature>
<feature type="compositionally biased region" description="Low complexity" evidence="1">
    <location>
        <begin position="504"/>
        <end position="517"/>
    </location>
</feature>
<feature type="compositionally biased region" description="Low complexity" evidence="1">
    <location>
        <begin position="786"/>
        <end position="801"/>
    </location>
</feature>
<evidence type="ECO:0000313" key="2">
    <source>
        <dbReference type="EMBL" id="KIM32186.1"/>
    </source>
</evidence>
<feature type="compositionally biased region" description="Low complexity" evidence="1">
    <location>
        <begin position="1144"/>
        <end position="1159"/>
    </location>
</feature>
<feature type="compositionally biased region" description="Gly residues" evidence="1">
    <location>
        <begin position="1262"/>
        <end position="1273"/>
    </location>
</feature>
<feature type="region of interest" description="Disordered" evidence="1">
    <location>
        <begin position="333"/>
        <end position="600"/>
    </location>
</feature>
<feature type="compositionally biased region" description="Low complexity" evidence="1">
    <location>
        <begin position="916"/>
        <end position="935"/>
    </location>
</feature>
<feature type="compositionally biased region" description="Polar residues" evidence="1">
    <location>
        <begin position="381"/>
        <end position="396"/>
    </location>
</feature>
<feature type="compositionally biased region" description="Polar residues" evidence="1">
    <location>
        <begin position="1075"/>
        <end position="1092"/>
    </location>
</feature>
<feature type="compositionally biased region" description="Low complexity" evidence="1">
    <location>
        <begin position="1098"/>
        <end position="1110"/>
    </location>
</feature>
<feature type="region of interest" description="Disordered" evidence="1">
    <location>
        <begin position="95"/>
        <end position="114"/>
    </location>
</feature>
<reference evidence="3" key="2">
    <citation type="submission" date="2015-01" db="EMBL/GenBank/DDBJ databases">
        <title>Evolutionary Origins and Diversification of the Mycorrhizal Mutualists.</title>
        <authorList>
            <consortium name="DOE Joint Genome Institute"/>
            <consortium name="Mycorrhizal Genomics Consortium"/>
            <person name="Kohler A."/>
            <person name="Kuo A."/>
            <person name="Nagy L.G."/>
            <person name="Floudas D."/>
            <person name="Copeland A."/>
            <person name="Barry K.W."/>
            <person name="Cichocki N."/>
            <person name="Veneault-Fourrey C."/>
            <person name="LaButti K."/>
            <person name="Lindquist E.A."/>
            <person name="Lipzen A."/>
            <person name="Lundell T."/>
            <person name="Morin E."/>
            <person name="Murat C."/>
            <person name="Riley R."/>
            <person name="Ohm R."/>
            <person name="Sun H."/>
            <person name="Tunlid A."/>
            <person name="Henrissat B."/>
            <person name="Grigoriev I.V."/>
            <person name="Hibbett D.S."/>
            <person name="Martin F."/>
        </authorList>
    </citation>
    <scope>NUCLEOTIDE SEQUENCE [LARGE SCALE GENOMIC DNA]</scope>
    <source>
        <strain evidence="3">MAFF 305830</strain>
    </source>
</reference>
<evidence type="ECO:0000256" key="1">
    <source>
        <dbReference type="SAM" id="MobiDB-lite"/>
    </source>
</evidence>
<organism evidence="2 3">
    <name type="scientific">Serendipita vermifera MAFF 305830</name>
    <dbReference type="NCBI Taxonomy" id="933852"/>
    <lineage>
        <taxon>Eukaryota</taxon>
        <taxon>Fungi</taxon>
        <taxon>Dikarya</taxon>
        <taxon>Basidiomycota</taxon>
        <taxon>Agaricomycotina</taxon>
        <taxon>Agaricomycetes</taxon>
        <taxon>Sebacinales</taxon>
        <taxon>Serendipitaceae</taxon>
        <taxon>Serendipita</taxon>
    </lineage>
</organism>
<feature type="region of interest" description="Disordered" evidence="1">
    <location>
        <begin position="170"/>
        <end position="313"/>
    </location>
</feature>
<sequence>MAAGKISWNPFSGFFGGNRTAERSSSNQGGPTLDSTSGPREVAGSRRRRDPNTEDEDESPGKKRARRDSPPGRSSAFPVSGPPRRAGSVKALNLHDTNARHSMRSDASVASARSTLTRGTSTGLSFHIHNLKLQTSSPTPAPEWTSLSAPKAGVSSQAYNVARPLGSSDMALDSVPSSHDANSRMSVQRGLTPTGATFGNMRTMLDNASHGTRTPSKSPISASRPTMERYASSQPRLSQSSVKVPRFGDSSLSRNRTTSLVSAATSAYTSSNASAHGEDRTTPTPGDSALSSPPVTSPSSSNYGSPPPAQSKTLPLHAQRALDAVSTLDTPLRHSFVTRPPMRKVKVPMPSKKSASYGRSSDAGSSRHSHSQSESGDLVGKSTNKSEAAQGHQRTASGPYAIGRDKAHGKKILDKRRAEEKDLESQRSPTIPENVVMEEIDLHVQPIQKGKGDVSPLDPSKLAPAKNTANRLTPSIDSASNSGTSSRTVSKSHFRHGREKTNHQPSASVTSASTASQTPPPSVTTTGRASSLAPSENWTRIPASEIPSRFNPLHNERLNRAKHTGRFSLPPEDDEDDVGMKSGSRAASARPSQEKEKEVQRTVPTLTIADDMKMNVNSREKTPERDSEPVPMNISPIKESYKRSDSDAGDMMSTTPTESSVRNGFSMTPIVSEPQAPTLPSNPFAKAGVAATSTAPSMSFGFMPIPAPAASTSERSDAKPVAENKPSPFSFAPLAPAPSITESKPVAPSPFSFAPKPATSETKAAPSPFSFPPLPVAEAKAPAPSPFSFGTAPSAASTSAAVETPKPTSNGFTFLPAPGTTKPAAPASTSGFSFPSLPSTPAFPPASAEPAKKEAPAAASPFSFGSAPLPTVSISAPEAPKEAPKPFSFGSLAPPVAPAATPAAKPASNPFSFGQPSVTATPAPSTTAPVSTTPATPSPVKPLFSFPSSTPAANPNTTPQSSPFSFGSESPSPIKPLGLGAPLEIKTPTKDSGFSFGATPSTTPAATPAQLPFSFGNPKSTTPAVTPSAAPFNFGTTTPATAPSTTPFTFGAPPSTTPAATPIQTTGFNFGAGSGTNNAFASQTTPTTTRSFNFGGDSTPAASTTPSFSFGTPGDATPKGGHTPGSSFSFGAGSGPANTGFSFGAGPTGTNAGPTGAPGLVFPSGPTTPTSKLLELDSMDASPIRGGGQATTNGTSFSAANTGSGFSFGAGGATSSGFSSNLAPPPLNTTNSGFGAQNNGSTFGSGFGREASPAPSPSTFSFGGGSLGSGPAGFGQPPSNSSFGQNASPNFGQNSGGGFSFSQPNSATSASPFNQAQALPSPALGGFGQLSSPASSPFSTPVGLGAELGGERKIAPMPRSRKPKTEAERRAALQKAHRG</sequence>
<feature type="compositionally biased region" description="Basic and acidic residues" evidence="1">
    <location>
        <begin position="403"/>
        <end position="425"/>
    </location>
</feature>
<feature type="compositionally biased region" description="Polar residues" evidence="1">
    <location>
        <begin position="23"/>
        <end position="38"/>
    </location>
</feature>
<dbReference type="HOGENOM" id="CLU_255730_0_0_1"/>
<feature type="region of interest" description="Disordered" evidence="1">
    <location>
        <begin position="1"/>
        <end position="88"/>
    </location>
</feature>
<feature type="compositionally biased region" description="Low complexity" evidence="1">
    <location>
        <begin position="288"/>
        <end position="304"/>
    </location>
</feature>
<feature type="compositionally biased region" description="Low complexity" evidence="1">
    <location>
        <begin position="359"/>
        <end position="377"/>
    </location>
</feature>
<feature type="compositionally biased region" description="Polar residues" evidence="1">
    <location>
        <begin position="175"/>
        <end position="197"/>
    </location>
</feature>
<dbReference type="OrthoDB" id="3271045at2759"/>
<dbReference type="STRING" id="933852.A0A0C3BL60"/>
<feature type="compositionally biased region" description="Polar residues" evidence="1">
    <location>
        <begin position="1228"/>
        <end position="1244"/>
    </location>
</feature>
<feature type="compositionally biased region" description="Polar residues" evidence="1">
    <location>
        <begin position="467"/>
        <end position="489"/>
    </location>
</feature>
<keyword evidence="3" id="KW-1185">Reference proteome</keyword>
<feature type="compositionally biased region" description="Low complexity" evidence="1">
    <location>
        <begin position="816"/>
        <end position="849"/>
    </location>
</feature>
<reference evidence="2 3" key="1">
    <citation type="submission" date="2014-04" db="EMBL/GenBank/DDBJ databases">
        <authorList>
            <consortium name="DOE Joint Genome Institute"/>
            <person name="Kuo A."/>
            <person name="Zuccaro A."/>
            <person name="Kohler A."/>
            <person name="Nagy L.G."/>
            <person name="Floudas D."/>
            <person name="Copeland A."/>
            <person name="Barry K.W."/>
            <person name="Cichocki N."/>
            <person name="Veneault-Fourrey C."/>
            <person name="LaButti K."/>
            <person name="Lindquist E.A."/>
            <person name="Lipzen A."/>
            <person name="Lundell T."/>
            <person name="Morin E."/>
            <person name="Murat C."/>
            <person name="Sun H."/>
            <person name="Tunlid A."/>
            <person name="Henrissat B."/>
            <person name="Grigoriev I.V."/>
            <person name="Hibbett D.S."/>
            <person name="Martin F."/>
            <person name="Nordberg H.P."/>
            <person name="Cantor M.N."/>
            <person name="Hua S.X."/>
        </authorList>
    </citation>
    <scope>NUCLEOTIDE SEQUENCE [LARGE SCALE GENOMIC DNA]</scope>
    <source>
        <strain evidence="2 3">MAFF 305830</strain>
    </source>
</reference>
<gene>
    <name evidence="2" type="ORF">M408DRAFT_6506</name>
</gene>
<feature type="compositionally biased region" description="Low complexity" evidence="1">
    <location>
        <begin position="1035"/>
        <end position="1062"/>
    </location>
</feature>
<feature type="region of interest" description="Disordered" evidence="1">
    <location>
        <begin position="640"/>
        <end position="663"/>
    </location>
</feature>
<feature type="compositionally biased region" description="Low complexity" evidence="1">
    <location>
        <begin position="726"/>
        <end position="768"/>
    </location>
</feature>